<sequence>MLDEFSSCLVLTFSTQFPKIGDKHLDMLCFLLECDVRWMGLVAQHFPILLTSVHILLFLAPLVQLERPQVSRP</sequence>
<keyword evidence="1" id="KW-0812">Transmembrane</keyword>
<keyword evidence="1" id="KW-0472">Membrane</keyword>
<evidence type="ECO:0000256" key="1">
    <source>
        <dbReference type="SAM" id="Phobius"/>
    </source>
</evidence>
<protein>
    <submittedName>
        <fullName evidence="2">Uncharacterized protein</fullName>
    </submittedName>
</protein>
<dbReference type="Proteomes" id="UP000807115">
    <property type="component" value="Chromosome 5"/>
</dbReference>
<reference evidence="2" key="1">
    <citation type="journal article" date="2019" name="BMC Genomics">
        <title>A new reference genome for Sorghum bicolor reveals high levels of sequence similarity between sweet and grain genotypes: implications for the genetics of sugar metabolism.</title>
        <authorList>
            <person name="Cooper E.A."/>
            <person name="Brenton Z.W."/>
            <person name="Flinn B.S."/>
            <person name="Jenkins J."/>
            <person name="Shu S."/>
            <person name="Flowers D."/>
            <person name="Luo F."/>
            <person name="Wang Y."/>
            <person name="Xia P."/>
            <person name="Barry K."/>
            <person name="Daum C."/>
            <person name="Lipzen A."/>
            <person name="Yoshinaga Y."/>
            <person name="Schmutz J."/>
            <person name="Saski C."/>
            <person name="Vermerris W."/>
            <person name="Kresovich S."/>
        </authorList>
    </citation>
    <scope>NUCLEOTIDE SEQUENCE</scope>
</reference>
<evidence type="ECO:0000313" key="2">
    <source>
        <dbReference type="EMBL" id="KAG0529250.1"/>
    </source>
</evidence>
<evidence type="ECO:0000313" key="3">
    <source>
        <dbReference type="EMBL" id="KAG0529252.1"/>
    </source>
</evidence>
<dbReference type="AlphaFoldDB" id="A0A921QY34"/>
<accession>A0A921QY34</accession>
<gene>
    <name evidence="2" type="ORF">BDA96_05G082000</name>
    <name evidence="3" type="ORF">BDA96_05G082200</name>
</gene>
<organism evidence="2 4">
    <name type="scientific">Sorghum bicolor</name>
    <name type="common">Sorghum</name>
    <name type="synonym">Sorghum vulgare</name>
    <dbReference type="NCBI Taxonomy" id="4558"/>
    <lineage>
        <taxon>Eukaryota</taxon>
        <taxon>Viridiplantae</taxon>
        <taxon>Streptophyta</taxon>
        <taxon>Embryophyta</taxon>
        <taxon>Tracheophyta</taxon>
        <taxon>Spermatophyta</taxon>
        <taxon>Magnoliopsida</taxon>
        <taxon>Liliopsida</taxon>
        <taxon>Poales</taxon>
        <taxon>Poaceae</taxon>
        <taxon>PACMAD clade</taxon>
        <taxon>Panicoideae</taxon>
        <taxon>Andropogonodae</taxon>
        <taxon>Andropogoneae</taxon>
        <taxon>Sorghinae</taxon>
        <taxon>Sorghum</taxon>
    </lineage>
</organism>
<feature type="transmembrane region" description="Helical" evidence="1">
    <location>
        <begin position="46"/>
        <end position="65"/>
    </location>
</feature>
<comment type="caution">
    <text evidence="2">The sequence shown here is derived from an EMBL/GenBank/DDBJ whole genome shotgun (WGS) entry which is preliminary data.</text>
</comment>
<dbReference type="EMBL" id="CM027684">
    <property type="protein sequence ID" value="KAG0529252.1"/>
    <property type="molecule type" value="Genomic_DNA"/>
</dbReference>
<reference evidence="2" key="2">
    <citation type="submission" date="2020-10" db="EMBL/GenBank/DDBJ databases">
        <authorList>
            <person name="Cooper E.A."/>
            <person name="Brenton Z.W."/>
            <person name="Flinn B.S."/>
            <person name="Jenkins J."/>
            <person name="Shu S."/>
            <person name="Flowers D."/>
            <person name="Luo F."/>
            <person name="Wang Y."/>
            <person name="Xia P."/>
            <person name="Barry K."/>
            <person name="Daum C."/>
            <person name="Lipzen A."/>
            <person name="Yoshinaga Y."/>
            <person name="Schmutz J."/>
            <person name="Saski C."/>
            <person name="Vermerris W."/>
            <person name="Kresovich S."/>
        </authorList>
    </citation>
    <scope>NUCLEOTIDE SEQUENCE</scope>
</reference>
<dbReference type="EMBL" id="CM027684">
    <property type="protein sequence ID" value="KAG0529250.1"/>
    <property type="molecule type" value="Genomic_DNA"/>
</dbReference>
<keyword evidence="1" id="KW-1133">Transmembrane helix</keyword>
<name>A0A921QY34_SORBI</name>
<evidence type="ECO:0000313" key="4">
    <source>
        <dbReference type="Proteomes" id="UP000807115"/>
    </source>
</evidence>
<proteinExistence type="predicted"/>